<dbReference type="AlphaFoldDB" id="A0A9E7GT64"/>
<proteinExistence type="predicted"/>
<evidence type="ECO:0000313" key="3">
    <source>
        <dbReference type="Proteomes" id="UP001055439"/>
    </source>
</evidence>
<protein>
    <submittedName>
        <fullName evidence="2">Uncharacterized protein</fullName>
    </submittedName>
</protein>
<sequence>MGKRQHREKRRWKRKKEMEMSLVVKWIRATRHTPLTLIDAGSRGCHVRRRQSFRGHHLQISAACLWTKHRNRHRSVAAADEDDVQYHQAEERPPPPVHLVGYRKHRSHSHHYPKAFLGVW</sequence>
<feature type="region of interest" description="Disordered" evidence="1">
    <location>
        <begin position="76"/>
        <end position="96"/>
    </location>
</feature>
<name>A0A9E7GT64_9LILI</name>
<evidence type="ECO:0000313" key="2">
    <source>
        <dbReference type="EMBL" id="URE20896.1"/>
    </source>
</evidence>
<dbReference type="Proteomes" id="UP001055439">
    <property type="component" value="Chromosome 7"/>
</dbReference>
<keyword evidence="3" id="KW-1185">Reference proteome</keyword>
<reference evidence="2" key="1">
    <citation type="submission" date="2022-05" db="EMBL/GenBank/DDBJ databases">
        <title>The Musa troglodytarum L. genome provides insights into the mechanism of non-climacteric behaviour and enrichment of carotenoids.</title>
        <authorList>
            <person name="Wang J."/>
        </authorList>
    </citation>
    <scope>NUCLEOTIDE SEQUENCE</scope>
    <source>
        <tissue evidence="2">Leaf</tissue>
    </source>
</reference>
<dbReference type="EMBL" id="CP097509">
    <property type="protein sequence ID" value="URE20896.1"/>
    <property type="molecule type" value="Genomic_DNA"/>
</dbReference>
<evidence type="ECO:0000256" key="1">
    <source>
        <dbReference type="SAM" id="MobiDB-lite"/>
    </source>
</evidence>
<organism evidence="2 3">
    <name type="scientific">Musa troglodytarum</name>
    <name type="common">fe'i banana</name>
    <dbReference type="NCBI Taxonomy" id="320322"/>
    <lineage>
        <taxon>Eukaryota</taxon>
        <taxon>Viridiplantae</taxon>
        <taxon>Streptophyta</taxon>
        <taxon>Embryophyta</taxon>
        <taxon>Tracheophyta</taxon>
        <taxon>Spermatophyta</taxon>
        <taxon>Magnoliopsida</taxon>
        <taxon>Liliopsida</taxon>
        <taxon>Zingiberales</taxon>
        <taxon>Musaceae</taxon>
        <taxon>Musa</taxon>
    </lineage>
</organism>
<accession>A0A9E7GT64</accession>
<feature type="compositionally biased region" description="Basic and acidic residues" evidence="1">
    <location>
        <begin position="84"/>
        <end position="93"/>
    </location>
</feature>
<gene>
    <name evidence="2" type="ORF">MUK42_05307</name>
</gene>